<evidence type="ECO:0000256" key="1">
    <source>
        <dbReference type="ARBA" id="ARBA00007227"/>
    </source>
</evidence>
<dbReference type="CDD" id="cd00093">
    <property type="entry name" value="HTH_XRE"/>
    <property type="match status" value="1"/>
</dbReference>
<accession>A0A1M7SUD3</accession>
<dbReference type="AlphaFoldDB" id="A0A1M7SUD3"/>
<dbReference type="Pfam" id="PF01381">
    <property type="entry name" value="HTH_3"/>
    <property type="match status" value="1"/>
</dbReference>
<dbReference type="InterPro" id="IPR010359">
    <property type="entry name" value="IrrE_HExxH"/>
</dbReference>
<dbReference type="SMART" id="SM00530">
    <property type="entry name" value="HTH_XRE"/>
    <property type="match status" value="1"/>
</dbReference>
<dbReference type="InterPro" id="IPR010982">
    <property type="entry name" value="Lambda_DNA-bd_dom_sf"/>
</dbReference>
<comment type="similarity">
    <text evidence="1">Belongs to the short-chain fatty acyl-CoA assimilation regulator (ScfR) family.</text>
</comment>
<organism evidence="3 4">
    <name type="scientific">Butyrivibrio hungatei DSM 14810</name>
    <dbReference type="NCBI Taxonomy" id="1121132"/>
    <lineage>
        <taxon>Bacteria</taxon>
        <taxon>Bacillati</taxon>
        <taxon>Bacillota</taxon>
        <taxon>Clostridia</taxon>
        <taxon>Lachnospirales</taxon>
        <taxon>Lachnospiraceae</taxon>
        <taxon>Butyrivibrio</taxon>
    </lineage>
</organism>
<dbReference type="RefSeq" id="WP_072704569.1">
    <property type="nucleotide sequence ID" value="NZ_FRDH01000010.1"/>
</dbReference>
<feature type="domain" description="HTH cro/C1-type" evidence="2">
    <location>
        <begin position="513"/>
        <end position="569"/>
    </location>
</feature>
<protein>
    <submittedName>
        <fullName evidence="3">Helix-turn-helix</fullName>
    </submittedName>
</protein>
<evidence type="ECO:0000259" key="2">
    <source>
        <dbReference type="PROSITE" id="PS50943"/>
    </source>
</evidence>
<dbReference type="SUPFAM" id="SSF47413">
    <property type="entry name" value="lambda repressor-like DNA-binding domains"/>
    <property type="match status" value="1"/>
</dbReference>
<dbReference type="PROSITE" id="PS50943">
    <property type="entry name" value="HTH_CROC1"/>
    <property type="match status" value="1"/>
</dbReference>
<dbReference type="Pfam" id="PF06114">
    <property type="entry name" value="Peptidase_M78"/>
    <property type="match status" value="1"/>
</dbReference>
<dbReference type="Proteomes" id="UP000184097">
    <property type="component" value="Unassembled WGS sequence"/>
</dbReference>
<dbReference type="Gene3D" id="1.10.260.40">
    <property type="entry name" value="lambda repressor-like DNA-binding domains"/>
    <property type="match status" value="1"/>
</dbReference>
<reference evidence="3 4" key="1">
    <citation type="submission" date="2016-12" db="EMBL/GenBank/DDBJ databases">
        <authorList>
            <person name="Song W.-J."/>
            <person name="Kurnit D.M."/>
        </authorList>
    </citation>
    <scope>NUCLEOTIDE SEQUENCE [LARGE SCALE GENOMIC DNA]</scope>
    <source>
        <strain evidence="3 4">DSM 14810</strain>
    </source>
</reference>
<dbReference type="EMBL" id="FRDH01000010">
    <property type="protein sequence ID" value="SHN62004.1"/>
    <property type="molecule type" value="Genomic_DNA"/>
</dbReference>
<name>A0A1M7SUD3_9FIRM</name>
<evidence type="ECO:0000313" key="3">
    <source>
        <dbReference type="EMBL" id="SHN62004.1"/>
    </source>
</evidence>
<gene>
    <name evidence="3" type="ORF">SAMN02745247_02447</name>
</gene>
<evidence type="ECO:0000313" key="4">
    <source>
        <dbReference type="Proteomes" id="UP000184097"/>
    </source>
</evidence>
<proteinExistence type="inferred from homology"/>
<sequence length="614" mass="71257">MRSFREFLKNKHYELICESITEYIYENKRDLNLSLRYLSNVDKVLADYFNIKFVLSTNNQGLKIDFDVIVEVELEIYDYSKKHERIENTTQWFTCHCEGSLEDKLEKIKILYVEEYCGVRHGADSLSDDFIPCIKQKDLDSIAACFLKKYYPKALLEPLKIDTFELARSMGLTVVTKNITNDGSIFGQLYFEDCNAFFYDDDGALIQDKIAKNTIVLDPSIFYLRDVGSVNHTIVHECVHKEYHYKKYLFESIYNENYSNIDCSIDGNTKRTTKESYMEWQANALAAHILMPENMFKMQASKFLREVRGASGFFDLIDVLPMVIDKLADYFGVSRMSAKIRLVEVGYEEAIGIYDYMDGKYLRPYSFSKGALKQKQTFSINLADAALLVFTDSNIRNMVEQGFYIYAESHFVINSSKYIIHGNEGPMLTEYALSHMDECCLIFNLVIDGADDKWHASFYLNRSDQSPIRFRVEYNNGLQNSYDTAKKNEVLAQDISDQSEILRKLPEDFSDSLKILMKWRNLSQKEIADKARINEKTISRALHGENISLENVILICLALQTFYSISEKLIRLSGNALRMGNHDHQFYNFVLLHYYADSLDYINDFLISNNVKPL</sequence>
<dbReference type="GO" id="GO:0003677">
    <property type="term" value="F:DNA binding"/>
    <property type="evidence" value="ECO:0007669"/>
    <property type="project" value="InterPro"/>
</dbReference>
<dbReference type="InterPro" id="IPR001387">
    <property type="entry name" value="Cro/C1-type_HTH"/>
</dbReference>